<keyword evidence="6" id="KW-1185">Reference proteome</keyword>
<evidence type="ECO:0000256" key="3">
    <source>
        <dbReference type="SAM" id="MobiDB-lite"/>
    </source>
</evidence>
<dbReference type="PANTHER" id="PTHR43037">
    <property type="entry name" value="UNNAMED PRODUCT-RELATED"/>
    <property type="match status" value="1"/>
</dbReference>
<keyword evidence="2" id="KW-0378">Hydrolase</keyword>
<feature type="chain" id="PRO_5045495470" description="Poly(3-hydroxybutyrate) depolymerase" evidence="4">
    <location>
        <begin position="27"/>
        <end position="424"/>
    </location>
</feature>
<dbReference type="InterPro" id="IPR050955">
    <property type="entry name" value="Plant_Biomass_Hydrol_Est"/>
</dbReference>
<evidence type="ECO:0000313" key="6">
    <source>
        <dbReference type="Proteomes" id="UP001595850"/>
    </source>
</evidence>
<dbReference type="SUPFAM" id="SSF53474">
    <property type="entry name" value="alpha/beta-Hydrolases"/>
    <property type="match status" value="1"/>
</dbReference>
<evidence type="ECO:0000313" key="5">
    <source>
        <dbReference type="EMBL" id="MFC4059573.1"/>
    </source>
</evidence>
<accession>A0ABV8I949</accession>
<dbReference type="InterPro" id="IPR029058">
    <property type="entry name" value="AB_hydrolase_fold"/>
</dbReference>
<name>A0ABV8I949_9ACTN</name>
<evidence type="ECO:0000256" key="1">
    <source>
        <dbReference type="ARBA" id="ARBA00022729"/>
    </source>
</evidence>
<feature type="signal peptide" evidence="4">
    <location>
        <begin position="1"/>
        <end position="26"/>
    </location>
</feature>
<feature type="compositionally biased region" description="Low complexity" evidence="3">
    <location>
        <begin position="346"/>
        <end position="362"/>
    </location>
</feature>
<gene>
    <name evidence="5" type="ORF">ACFOWE_14815</name>
</gene>
<evidence type="ECO:0008006" key="7">
    <source>
        <dbReference type="Google" id="ProtNLM"/>
    </source>
</evidence>
<feature type="region of interest" description="Disordered" evidence="3">
    <location>
        <begin position="343"/>
        <end position="362"/>
    </location>
</feature>
<dbReference type="PANTHER" id="PTHR43037:SF5">
    <property type="entry name" value="FERULOYL ESTERASE"/>
    <property type="match status" value="1"/>
</dbReference>
<evidence type="ECO:0000256" key="4">
    <source>
        <dbReference type="SAM" id="SignalP"/>
    </source>
</evidence>
<evidence type="ECO:0000256" key="2">
    <source>
        <dbReference type="ARBA" id="ARBA00022801"/>
    </source>
</evidence>
<comment type="caution">
    <text evidence="5">The sequence shown here is derived from an EMBL/GenBank/DDBJ whole genome shotgun (WGS) entry which is preliminary data.</text>
</comment>
<organism evidence="5 6">
    <name type="scientific">Planomonospora corallina</name>
    <dbReference type="NCBI Taxonomy" id="1806052"/>
    <lineage>
        <taxon>Bacteria</taxon>
        <taxon>Bacillati</taxon>
        <taxon>Actinomycetota</taxon>
        <taxon>Actinomycetes</taxon>
        <taxon>Streptosporangiales</taxon>
        <taxon>Streptosporangiaceae</taxon>
        <taxon>Planomonospora</taxon>
    </lineage>
</organism>
<proteinExistence type="predicted"/>
<dbReference type="RefSeq" id="WP_377287976.1">
    <property type="nucleotide sequence ID" value="NZ_JBHSBM010000017.1"/>
</dbReference>
<protein>
    <recommendedName>
        <fullName evidence="7">Poly(3-hydroxybutyrate) depolymerase</fullName>
    </recommendedName>
</protein>
<dbReference type="Gene3D" id="3.40.50.1820">
    <property type="entry name" value="alpha/beta hydrolase"/>
    <property type="match status" value="2"/>
</dbReference>
<dbReference type="Proteomes" id="UP001595850">
    <property type="component" value="Unassembled WGS sequence"/>
</dbReference>
<sequence length="424" mass="43850">MKLTRALATALAVVAAAVTGVTAAAAAVPPPVQGTLQRHDITDVYVSGLSSGGFMANQLHVAHSTVFRGAGIFAAGAYRCAQGNLGYALNACMDTLLPRRTPAELAAETRSLSSAGRIDPVSGLAGSRVYLYHGTADGTVEQPVNDDLAAYYRLLGADVVYDSDSGAGHAWVSPLGPNSCSSTASPYVNRCGDGDPVGDMLGHLFGAAPAPAAESLTGRLVRFDQGPYVPGGDPAAVSMGGEGFAYVPRDCGSGPCRLMVALHGCYQYYGLVGDALMETAYLNEYADTNRMIVLYPQATTASDNPRGCWNWWAYGGDTAYAEKAGRQVTALFAMVRALGGADGGEPTATPTVTPTATPTATPTVTPTVTPACVTASNYAHVVAGRAYHQAGFAHARGSGQNLGLWNVHVTSSIRETGPGHWVRC</sequence>
<keyword evidence="1 4" id="KW-0732">Signal</keyword>
<dbReference type="EMBL" id="JBHSBM010000017">
    <property type="protein sequence ID" value="MFC4059573.1"/>
    <property type="molecule type" value="Genomic_DNA"/>
</dbReference>
<reference evidence="6" key="1">
    <citation type="journal article" date="2019" name="Int. J. Syst. Evol. Microbiol.">
        <title>The Global Catalogue of Microorganisms (GCM) 10K type strain sequencing project: providing services to taxonomists for standard genome sequencing and annotation.</title>
        <authorList>
            <consortium name="The Broad Institute Genomics Platform"/>
            <consortium name="The Broad Institute Genome Sequencing Center for Infectious Disease"/>
            <person name="Wu L."/>
            <person name="Ma J."/>
        </authorList>
    </citation>
    <scope>NUCLEOTIDE SEQUENCE [LARGE SCALE GENOMIC DNA]</scope>
    <source>
        <strain evidence="6">TBRC 4489</strain>
    </source>
</reference>